<keyword evidence="2" id="KW-1185">Reference proteome</keyword>
<reference evidence="1 2" key="1">
    <citation type="submission" date="2021-08" db="EMBL/GenBank/DDBJ databases">
        <title>Culture and genomic analysis of Symbiopectobacterium purcellii sp. nov. gen. nov., isolated from the leafhopper Empoasca decipiens.</title>
        <authorList>
            <person name="Nadal-Jimenez P."/>
            <person name="Siozios S."/>
            <person name="Halliday N."/>
            <person name="Camara M."/>
            <person name="Hurst G.D.D."/>
        </authorList>
    </citation>
    <scope>NUCLEOTIDE SEQUENCE [LARGE SCALE GENOMIC DNA]</scope>
    <source>
        <strain evidence="1 2">SyEd1</strain>
    </source>
</reference>
<proteinExistence type="predicted"/>
<protein>
    <submittedName>
        <fullName evidence="1">Uncharacterized protein</fullName>
    </submittedName>
</protein>
<evidence type="ECO:0000313" key="1">
    <source>
        <dbReference type="EMBL" id="QZN97319.1"/>
    </source>
</evidence>
<organism evidence="1 2">
    <name type="scientific">Symbiopectobacterium purcellii</name>
    <dbReference type="NCBI Taxonomy" id="2871826"/>
    <lineage>
        <taxon>Bacteria</taxon>
        <taxon>Pseudomonadati</taxon>
        <taxon>Pseudomonadota</taxon>
        <taxon>Gammaproteobacteria</taxon>
        <taxon>Enterobacterales</taxon>
        <taxon>Enterobacteriaceae</taxon>
    </lineage>
</organism>
<dbReference type="Proteomes" id="UP000825886">
    <property type="component" value="Chromosome"/>
</dbReference>
<evidence type="ECO:0000313" key="2">
    <source>
        <dbReference type="Proteomes" id="UP000825886"/>
    </source>
</evidence>
<dbReference type="EMBL" id="CP081864">
    <property type="protein sequence ID" value="QZN97319.1"/>
    <property type="molecule type" value="Genomic_DNA"/>
</dbReference>
<gene>
    <name evidence="1" type="ORF">K6K13_08235</name>
</gene>
<name>A0ABX9ARU3_9ENTR</name>
<dbReference type="RefSeq" id="WP_222160362.1">
    <property type="nucleotide sequence ID" value="NZ_CP081864.1"/>
</dbReference>
<accession>A0ABX9ARU3</accession>
<sequence>MINLTLKKPNVCVLNVQLTSVSNEKGNVHSTALAKEIHSIYNRPSVPRFIFNEVNIKSGLNKHGNTFQGLPKSNVSTQPGCIKNVADQRNGVNKVKHEGCSIGDLLNKHGNNFQGLPKSNVSTQPGCIKNVADQRNGVNKVKHEGCSIGDLLNKHGNNFQGLPKSNVSTQPGCIKNVADQHNGVNKVKHEGCSIGDLLNKHGNTFQGLPHSDELTQSDLFRRCADKHNGVNKVKYKGYSIGAPLNKNENESQGLSASMKVVRDVSKRNSIDIESYGHFLENEKLFPVTSEAEVQVAPVDDEGDIKPITFKDNKSYYQIAFVDDFVE</sequence>